<name>A0A542E6W5_9MICO</name>
<sequence length="471" mass="47933">MPLTLRGGVPAVLRHLVSCAALTAVTALGGSLLAPAPAPAPTVAPTATPAAVAAAVPAGLATVAPPNPPAMSGIEPLASYVADDSCDGALKPGTSRLASLLTSTYAGTSAGTVRGCGTDGSISEHYDGRAVDWMTSVRTTDGRARADAFLGWLLATTNGQPYANARRLGVMYLIWDDHIWGAYRPSDGWRPYSSCASHPESGWDTACHRDHIHISLSWEGAMGRTSYWTHAVAARDYGPCRTPDLTWAPPYAGPRTSPCPAVGAVPVPAGASDLTRRLVAASGAILRPGSVGAPVAAVNEMLGLSGTTWTTSTTARLQAYQGARGLAATGVMDVPTWRATTGPAVLAAASPDGRLDSVTGDRLSLRAVGWAFDGETDATVAVRVSLDGAVTTVAANAARPDVAAAFPGRSAYHGYVVTLPATAGAHTVCATVVNTGAGQDRALGCRAVTVDGPPVRVRTPPTPVTGVGHPS</sequence>
<evidence type="ECO:0000259" key="2">
    <source>
        <dbReference type="Pfam" id="PF26571"/>
    </source>
</evidence>
<dbReference type="RefSeq" id="WP_141850214.1">
    <property type="nucleotide sequence ID" value="NZ_BAAAPR010000018.1"/>
</dbReference>
<organism evidence="3 4">
    <name type="scientific">Lapillicoccus jejuensis</name>
    <dbReference type="NCBI Taxonomy" id="402171"/>
    <lineage>
        <taxon>Bacteria</taxon>
        <taxon>Bacillati</taxon>
        <taxon>Actinomycetota</taxon>
        <taxon>Actinomycetes</taxon>
        <taxon>Micrococcales</taxon>
        <taxon>Intrasporangiaceae</taxon>
        <taxon>Lapillicoccus</taxon>
    </lineage>
</organism>
<evidence type="ECO:0000256" key="1">
    <source>
        <dbReference type="SAM" id="SignalP"/>
    </source>
</evidence>
<dbReference type="OrthoDB" id="5181100at2"/>
<keyword evidence="1" id="KW-0732">Signal</keyword>
<feature type="domain" description="ARB-07466-like C-terminal" evidence="2">
    <location>
        <begin position="87"/>
        <end position="199"/>
    </location>
</feature>
<evidence type="ECO:0000313" key="3">
    <source>
        <dbReference type="EMBL" id="TQJ11082.1"/>
    </source>
</evidence>
<dbReference type="Pfam" id="PF26571">
    <property type="entry name" value="VldE"/>
    <property type="match status" value="1"/>
</dbReference>
<gene>
    <name evidence="3" type="ORF">FB458_4232</name>
</gene>
<dbReference type="InterPro" id="IPR058593">
    <property type="entry name" value="ARB_07466-like_C"/>
</dbReference>
<dbReference type="AlphaFoldDB" id="A0A542E6W5"/>
<evidence type="ECO:0000313" key="4">
    <source>
        <dbReference type="Proteomes" id="UP000317893"/>
    </source>
</evidence>
<feature type="signal peptide" evidence="1">
    <location>
        <begin position="1"/>
        <end position="40"/>
    </location>
</feature>
<reference evidence="3 4" key="1">
    <citation type="submission" date="2019-06" db="EMBL/GenBank/DDBJ databases">
        <title>Sequencing the genomes of 1000 actinobacteria strains.</title>
        <authorList>
            <person name="Klenk H.-P."/>
        </authorList>
    </citation>
    <scope>NUCLEOTIDE SEQUENCE [LARGE SCALE GENOMIC DNA]</scope>
    <source>
        <strain evidence="3 4">DSM 18607</strain>
    </source>
</reference>
<dbReference type="Proteomes" id="UP000317893">
    <property type="component" value="Unassembled WGS sequence"/>
</dbReference>
<accession>A0A542E6W5</accession>
<feature type="chain" id="PRO_5021853426" description="ARB-07466-like C-terminal domain-containing protein" evidence="1">
    <location>
        <begin position="41"/>
        <end position="471"/>
    </location>
</feature>
<proteinExistence type="predicted"/>
<comment type="caution">
    <text evidence="3">The sequence shown here is derived from an EMBL/GenBank/DDBJ whole genome shotgun (WGS) entry which is preliminary data.</text>
</comment>
<dbReference type="InterPro" id="IPR036365">
    <property type="entry name" value="PGBD-like_sf"/>
</dbReference>
<protein>
    <recommendedName>
        <fullName evidence="2">ARB-07466-like C-terminal domain-containing protein</fullName>
    </recommendedName>
</protein>
<dbReference type="EMBL" id="VFMN01000001">
    <property type="protein sequence ID" value="TQJ11082.1"/>
    <property type="molecule type" value="Genomic_DNA"/>
</dbReference>
<dbReference type="SUPFAM" id="SSF47090">
    <property type="entry name" value="PGBD-like"/>
    <property type="match status" value="1"/>
</dbReference>
<keyword evidence="4" id="KW-1185">Reference proteome</keyword>